<proteinExistence type="predicted"/>
<dbReference type="RefSeq" id="WP_056115000.1">
    <property type="nucleotide sequence ID" value="NZ_CP073633.1"/>
</dbReference>
<evidence type="ECO:0000313" key="1">
    <source>
        <dbReference type="EMBL" id="WHQ71391.1"/>
    </source>
</evidence>
<reference evidence="1" key="1">
    <citation type="journal article" date="2022" name="Biotechnol. Bioprocess Eng.">
        <title>Pan-genome Analysis Reveals Comparative Genomic Features of Central Metabolic Pathways in Methylorubrum extorquens.</title>
        <authorList>
            <person name="Lee G.M."/>
            <person name="Scott-Nevros Z.K."/>
            <person name="Lee S.-M."/>
            <person name="Kim D."/>
        </authorList>
    </citation>
    <scope>NUCLEOTIDE SEQUENCE</scope>
    <source>
        <strain evidence="1">ATCC 55366</strain>
    </source>
</reference>
<dbReference type="AlphaFoldDB" id="A0AAX3WKI3"/>
<sequence length="84" mass="9760">MLVDYEHAWKTEMMRRALATYCRQDGARFPCRHLSRIAKHKNKYYAYLADEAGTLAVYRIGSQSSFKREAKVWPKAIEEGSSTN</sequence>
<evidence type="ECO:0000313" key="2">
    <source>
        <dbReference type="Proteomes" id="UP001223720"/>
    </source>
</evidence>
<accession>A0AAX3WKI3</accession>
<organism evidence="1 2">
    <name type="scientific">Methylorubrum extorquens</name>
    <name type="common">Methylobacterium dichloromethanicum</name>
    <name type="synonym">Methylobacterium extorquens</name>
    <dbReference type="NCBI Taxonomy" id="408"/>
    <lineage>
        <taxon>Bacteria</taxon>
        <taxon>Pseudomonadati</taxon>
        <taxon>Pseudomonadota</taxon>
        <taxon>Alphaproteobacteria</taxon>
        <taxon>Hyphomicrobiales</taxon>
        <taxon>Methylobacteriaceae</taxon>
        <taxon>Methylorubrum</taxon>
    </lineage>
</organism>
<protein>
    <submittedName>
        <fullName evidence="1">Uncharacterized protein</fullName>
    </submittedName>
</protein>
<name>A0AAX3WKI3_METEX</name>
<gene>
    <name evidence="1" type="ORF">KEC54_07510</name>
</gene>
<dbReference type="Proteomes" id="UP001223720">
    <property type="component" value="Chromosome"/>
</dbReference>
<dbReference type="EMBL" id="CP073633">
    <property type="protein sequence ID" value="WHQ71391.1"/>
    <property type="molecule type" value="Genomic_DNA"/>
</dbReference>